<keyword evidence="1" id="KW-0812">Transmembrane</keyword>
<protein>
    <submittedName>
        <fullName evidence="3">Uncharacterized protein</fullName>
    </submittedName>
</protein>
<dbReference type="EMBL" id="SNRY01000518">
    <property type="protein sequence ID" value="KAA6339646.1"/>
    <property type="molecule type" value="Genomic_DNA"/>
</dbReference>
<keyword evidence="1" id="KW-1133">Transmembrane helix</keyword>
<dbReference type="AlphaFoldDB" id="A0A5J4S0H9"/>
<keyword evidence="1" id="KW-0472">Membrane</keyword>
<reference evidence="3" key="1">
    <citation type="submission" date="2019-03" db="EMBL/GenBank/DDBJ databases">
        <title>Single cell metagenomics reveals metabolic interactions within the superorganism composed of flagellate Streblomastix strix and complex community of Bacteroidetes bacteria on its surface.</title>
        <authorList>
            <person name="Treitli S.C."/>
            <person name="Kolisko M."/>
            <person name="Husnik F."/>
            <person name="Keeling P."/>
            <person name="Hampl V."/>
        </authorList>
    </citation>
    <scope>NUCLEOTIDE SEQUENCE</scope>
    <source>
        <strain evidence="3">STM</strain>
    </source>
</reference>
<proteinExistence type="predicted"/>
<organism evidence="3">
    <name type="scientific">termite gut metagenome</name>
    <dbReference type="NCBI Taxonomy" id="433724"/>
    <lineage>
        <taxon>unclassified sequences</taxon>
        <taxon>metagenomes</taxon>
        <taxon>organismal metagenomes</taxon>
    </lineage>
</organism>
<feature type="non-terminal residue" evidence="3">
    <location>
        <position position="67"/>
    </location>
</feature>
<evidence type="ECO:0000313" key="2">
    <source>
        <dbReference type="EMBL" id="KAA6309605.1"/>
    </source>
</evidence>
<evidence type="ECO:0000313" key="3">
    <source>
        <dbReference type="EMBL" id="KAA6339646.1"/>
    </source>
</evidence>
<sequence>MNRTSVIRENIRFYRRYYKLIAFATMITVAVITGSLMVGESVRATLVQRVEERLGDTETILFSRYAF</sequence>
<name>A0A5J4S0H9_9ZZZZ</name>
<comment type="caution">
    <text evidence="3">The sequence shown here is derived from an EMBL/GenBank/DDBJ whole genome shotgun (WGS) entry which is preliminary data.</text>
</comment>
<accession>A0A5J4S0H9</accession>
<evidence type="ECO:0000256" key="1">
    <source>
        <dbReference type="SAM" id="Phobius"/>
    </source>
</evidence>
<gene>
    <name evidence="3" type="ORF">EZS27_012424</name>
    <name evidence="2" type="ORF">EZS27_038933</name>
</gene>
<dbReference type="EMBL" id="SNRY01007861">
    <property type="protein sequence ID" value="KAA6309605.1"/>
    <property type="molecule type" value="Genomic_DNA"/>
</dbReference>
<feature type="transmembrane region" description="Helical" evidence="1">
    <location>
        <begin position="20"/>
        <end position="39"/>
    </location>
</feature>